<reference evidence="4" key="1">
    <citation type="submission" date="2020-07" db="EMBL/GenBank/DDBJ databases">
        <title>Huge and variable diversity of episymbiotic CPR bacteria and DPANN archaea in groundwater ecosystems.</title>
        <authorList>
            <person name="He C.Y."/>
            <person name="Keren R."/>
            <person name="Whittaker M."/>
            <person name="Farag I.F."/>
            <person name="Doudna J."/>
            <person name="Cate J.H.D."/>
            <person name="Banfield J.F."/>
        </authorList>
    </citation>
    <scope>NUCLEOTIDE SEQUENCE</scope>
    <source>
        <strain evidence="4">NC_groundwater_1664_Pr3_B-0.1um_52_9</strain>
    </source>
</reference>
<dbReference type="Pfam" id="PF00582">
    <property type="entry name" value="Usp"/>
    <property type="match status" value="1"/>
</dbReference>
<gene>
    <name evidence="4" type="ORF">HY912_09215</name>
</gene>
<feature type="domain" description="UspA" evidence="3">
    <location>
        <begin position="4"/>
        <end position="142"/>
    </location>
</feature>
<dbReference type="Proteomes" id="UP000807825">
    <property type="component" value="Unassembled WGS sequence"/>
</dbReference>
<evidence type="ECO:0000256" key="1">
    <source>
        <dbReference type="ARBA" id="ARBA00008791"/>
    </source>
</evidence>
<dbReference type="CDD" id="cd00293">
    <property type="entry name" value="USP-like"/>
    <property type="match status" value="1"/>
</dbReference>
<accession>A0A9D6Z602</accession>
<dbReference type="AlphaFoldDB" id="A0A9D6Z602"/>
<evidence type="ECO:0000256" key="2">
    <source>
        <dbReference type="PIRNR" id="PIRNR006276"/>
    </source>
</evidence>
<comment type="similarity">
    <text evidence="1 2">Belongs to the universal stress protein A family.</text>
</comment>
<keyword evidence="2" id="KW-0963">Cytoplasm</keyword>
<dbReference type="SUPFAM" id="SSF52402">
    <property type="entry name" value="Adenine nucleotide alpha hydrolases-like"/>
    <property type="match status" value="1"/>
</dbReference>
<protein>
    <recommendedName>
        <fullName evidence="2">Universal stress protein</fullName>
    </recommendedName>
</protein>
<sequence length="148" mass="15987">MVPRRIICCTDFSYNSEPARELAVDYAKAFGARLTLVHVIDSSLFPTYVDWLGDEIDQILARTKEAAETKLQEIANKCGDLSDIKTCCEIGSPAEKIVGVANDEAADLIVVGTHGHTGVKHLVMGSIARSVLRTAHRPVLIVEASPLG</sequence>
<dbReference type="GO" id="GO:0005737">
    <property type="term" value="C:cytoplasm"/>
    <property type="evidence" value="ECO:0007669"/>
    <property type="project" value="UniProtKB-SubCell"/>
</dbReference>
<evidence type="ECO:0000313" key="4">
    <source>
        <dbReference type="EMBL" id="MBI5249661.1"/>
    </source>
</evidence>
<comment type="subcellular location">
    <subcellularLocation>
        <location evidence="2">Cytoplasm</location>
    </subcellularLocation>
</comment>
<dbReference type="PANTHER" id="PTHR46268">
    <property type="entry name" value="STRESS RESPONSE PROTEIN NHAX"/>
    <property type="match status" value="1"/>
</dbReference>
<dbReference type="InterPro" id="IPR006016">
    <property type="entry name" value="UspA"/>
</dbReference>
<dbReference type="InterPro" id="IPR006015">
    <property type="entry name" value="Universal_stress_UspA"/>
</dbReference>
<proteinExistence type="inferred from homology"/>
<name>A0A9D6Z602_9BACT</name>
<evidence type="ECO:0000259" key="3">
    <source>
        <dbReference type="Pfam" id="PF00582"/>
    </source>
</evidence>
<dbReference type="PANTHER" id="PTHR46268:SF6">
    <property type="entry name" value="UNIVERSAL STRESS PROTEIN UP12"/>
    <property type="match status" value="1"/>
</dbReference>
<dbReference type="EMBL" id="JACRDE010000250">
    <property type="protein sequence ID" value="MBI5249661.1"/>
    <property type="molecule type" value="Genomic_DNA"/>
</dbReference>
<evidence type="ECO:0000313" key="5">
    <source>
        <dbReference type="Proteomes" id="UP000807825"/>
    </source>
</evidence>
<dbReference type="Gene3D" id="3.40.50.620">
    <property type="entry name" value="HUPs"/>
    <property type="match status" value="1"/>
</dbReference>
<dbReference type="InterPro" id="IPR014729">
    <property type="entry name" value="Rossmann-like_a/b/a_fold"/>
</dbReference>
<comment type="caution">
    <text evidence="4">The sequence shown here is derived from an EMBL/GenBank/DDBJ whole genome shotgun (WGS) entry which is preliminary data.</text>
</comment>
<dbReference type="PRINTS" id="PR01438">
    <property type="entry name" value="UNVRSLSTRESS"/>
</dbReference>
<organism evidence="4 5">
    <name type="scientific">Desulfomonile tiedjei</name>
    <dbReference type="NCBI Taxonomy" id="2358"/>
    <lineage>
        <taxon>Bacteria</taxon>
        <taxon>Pseudomonadati</taxon>
        <taxon>Thermodesulfobacteriota</taxon>
        <taxon>Desulfomonilia</taxon>
        <taxon>Desulfomonilales</taxon>
        <taxon>Desulfomonilaceae</taxon>
        <taxon>Desulfomonile</taxon>
    </lineage>
</organism>
<dbReference type="PIRSF" id="PIRSF006276">
    <property type="entry name" value="UspA"/>
    <property type="match status" value="1"/>
</dbReference>